<accession>A0AAJ5F7L5</accession>
<evidence type="ECO:0000313" key="3">
    <source>
        <dbReference type="EMBL" id="TLK32241.1"/>
    </source>
</evidence>
<comment type="caution">
    <text evidence="3">The sequence shown here is derived from an EMBL/GenBank/DDBJ whole genome shotgun (WGS) entry which is preliminary data.</text>
</comment>
<evidence type="ECO:0000313" key="4">
    <source>
        <dbReference type="Proteomes" id="UP000308000"/>
    </source>
</evidence>
<evidence type="ECO:0000256" key="1">
    <source>
        <dbReference type="SAM" id="SignalP"/>
    </source>
</evidence>
<evidence type="ECO:0008006" key="6">
    <source>
        <dbReference type="Google" id="ProtNLM"/>
    </source>
</evidence>
<feature type="chain" id="PRO_5042511249" description="Lipoprotein" evidence="1">
    <location>
        <begin position="22"/>
        <end position="163"/>
    </location>
</feature>
<reference evidence="3 4" key="1">
    <citation type="submission" date="2019-04" db="EMBL/GenBank/DDBJ databases">
        <title>Deinococcus metalilatus MA1002 mutant No.5.</title>
        <authorList>
            <person name="Park W."/>
            <person name="Park C."/>
        </authorList>
    </citation>
    <scope>NUCLEOTIDE SEQUENCE [LARGE SCALE GENOMIC DNA]</scope>
    <source>
        <strain evidence="3 4">MA1002-m5</strain>
    </source>
</reference>
<sequence>MPLSLQSARPLLAPLLLGTLAACGGTTPSDDLYVTNPVLVSGYVDQLNRPLICNNLTTPMEFDFLYSGNLQSIKVSLVGVNSGTRQGINYTGNDFSGGRGKVTFNLAAGTAPLSVGTGSLRQQSIVVSPNVIGYSELEMQAFSGSGVTRVLTSNAVPVVSNCS</sequence>
<feature type="signal peptide" evidence="1">
    <location>
        <begin position="1"/>
        <end position="21"/>
    </location>
</feature>
<dbReference type="Proteomes" id="UP000536909">
    <property type="component" value="Unassembled WGS sequence"/>
</dbReference>
<dbReference type="EMBL" id="JACHFV010000008">
    <property type="protein sequence ID" value="MBB5295698.1"/>
    <property type="molecule type" value="Genomic_DNA"/>
</dbReference>
<reference evidence="2 5" key="2">
    <citation type="submission" date="2020-08" db="EMBL/GenBank/DDBJ databases">
        <title>Genomic Encyclopedia of Type Strains, Phase IV (KMG-IV): sequencing the most valuable type-strain genomes for metagenomic binning, comparative biology and taxonomic classification.</title>
        <authorList>
            <person name="Goeker M."/>
        </authorList>
    </citation>
    <scope>NUCLEOTIDE SEQUENCE [LARGE SCALE GENOMIC DNA]</scope>
    <source>
        <strain evidence="2 5">DSM 105434</strain>
    </source>
</reference>
<dbReference type="EMBL" id="VBRC01000001">
    <property type="protein sequence ID" value="TLK32241.1"/>
    <property type="molecule type" value="Genomic_DNA"/>
</dbReference>
<evidence type="ECO:0000313" key="5">
    <source>
        <dbReference type="Proteomes" id="UP000536909"/>
    </source>
</evidence>
<gene>
    <name evidence="3" type="ORF">FCS05_01995</name>
    <name evidence="2" type="ORF">HNQ10_002537</name>
</gene>
<evidence type="ECO:0000313" key="2">
    <source>
        <dbReference type="EMBL" id="MBB5295698.1"/>
    </source>
</evidence>
<keyword evidence="5" id="KW-1185">Reference proteome</keyword>
<dbReference type="RefSeq" id="WP_138223668.1">
    <property type="nucleotide sequence ID" value="NZ_BSUI01000005.1"/>
</dbReference>
<proteinExistence type="predicted"/>
<organism evidence="3 4">
    <name type="scientific">Deinococcus metallilatus</name>
    <dbReference type="NCBI Taxonomy" id="1211322"/>
    <lineage>
        <taxon>Bacteria</taxon>
        <taxon>Thermotogati</taxon>
        <taxon>Deinococcota</taxon>
        <taxon>Deinococci</taxon>
        <taxon>Deinococcales</taxon>
        <taxon>Deinococcaceae</taxon>
        <taxon>Deinococcus</taxon>
    </lineage>
</organism>
<protein>
    <recommendedName>
        <fullName evidence="6">Lipoprotein</fullName>
    </recommendedName>
</protein>
<dbReference type="Proteomes" id="UP000308000">
    <property type="component" value="Unassembled WGS sequence"/>
</dbReference>
<keyword evidence="1" id="KW-0732">Signal</keyword>
<name>A0AAJ5F7L5_9DEIO</name>
<dbReference type="AlphaFoldDB" id="A0AAJ5F7L5"/>